<evidence type="ECO:0000256" key="1">
    <source>
        <dbReference type="SAM" id="MobiDB-lite"/>
    </source>
</evidence>
<dbReference type="Proteomes" id="UP000191500">
    <property type="component" value="Unassembled WGS sequence"/>
</dbReference>
<reference evidence="3" key="1">
    <citation type="journal article" date="2017" name="Nat. Microbiol.">
        <title>Global analysis of biosynthetic gene clusters reveals vast potential of secondary metabolite production in Penicillium species.</title>
        <authorList>
            <person name="Nielsen J.C."/>
            <person name="Grijseels S."/>
            <person name="Prigent S."/>
            <person name="Ji B."/>
            <person name="Dainat J."/>
            <person name="Nielsen K.F."/>
            <person name="Frisvad J.C."/>
            <person name="Workman M."/>
            <person name="Nielsen J."/>
        </authorList>
    </citation>
    <scope>NUCLEOTIDE SEQUENCE [LARGE SCALE GENOMIC DNA]</scope>
    <source>
        <strain evidence="3">IBT 31321</strain>
    </source>
</reference>
<dbReference type="EMBL" id="MDDG01000001">
    <property type="protein sequence ID" value="OQE46892.1"/>
    <property type="molecule type" value="Genomic_DNA"/>
</dbReference>
<gene>
    <name evidence="2" type="ORF">PENCOP_c001G06019</name>
</gene>
<evidence type="ECO:0000313" key="2">
    <source>
        <dbReference type="EMBL" id="OQE46892.1"/>
    </source>
</evidence>
<name>A0A1V6V8A9_9EURO</name>
<proteinExistence type="predicted"/>
<organism evidence="2 3">
    <name type="scientific">Penicillium coprophilum</name>
    <dbReference type="NCBI Taxonomy" id="36646"/>
    <lineage>
        <taxon>Eukaryota</taxon>
        <taxon>Fungi</taxon>
        <taxon>Dikarya</taxon>
        <taxon>Ascomycota</taxon>
        <taxon>Pezizomycotina</taxon>
        <taxon>Eurotiomycetes</taxon>
        <taxon>Eurotiomycetidae</taxon>
        <taxon>Eurotiales</taxon>
        <taxon>Aspergillaceae</taxon>
        <taxon>Penicillium</taxon>
    </lineage>
</organism>
<keyword evidence="3" id="KW-1185">Reference proteome</keyword>
<feature type="compositionally biased region" description="Polar residues" evidence="1">
    <location>
        <begin position="156"/>
        <end position="175"/>
    </location>
</feature>
<evidence type="ECO:0000313" key="3">
    <source>
        <dbReference type="Proteomes" id="UP000191500"/>
    </source>
</evidence>
<protein>
    <submittedName>
        <fullName evidence="2">Uncharacterized protein</fullName>
    </submittedName>
</protein>
<dbReference type="AlphaFoldDB" id="A0A1V6V8A9"/>
<comment type="caution">
    <text evidence="2">The sequence shown here is derived from an EMBL/GenBank/DDBJ whole genome shotgun (WGS) entry which is preliminary data.</text>
</comment>
<sequence length="295" mass="33517">MPDVHIVNDNASFASSDTFTTQDSEQPRNFLRRTSTVSQLTRRVSKRISQTILRTGGQEHQLSEMNLKSLNNPTIIDSHNLNSPAHRAHDIKIYDHIYEEIEEECPALDVGAAREMRLQQSYAAFCQNFTLSGMTTMSRTFDLSMEMEAAEEHTQASHTDQTLQGNDTSEFLSSDTDTDHIRAHSRPSPGTVAFSISCPSTDLDEKPISHSTTVDRSSSELPVMGRAKVEKDYEIIPTSNHPLPPPHIITPTGWMDMQREKRESQASRRHKVIFPIRSWFMTSQPSWGRRYEVLE</sequence>
<accession>A0A1V6V8A9</accession>
<feature type="region of interest" description="Disordered" evidence="1">
    <location>
        <begin position="149"/>
        <end position="193"/>
    </location>
</feature>